<comment type="similarity">
    <text evidence="2">Belongs to the cytidylyltransferase family.</text>
</comment>
<evidence type="ECO:0000313" key="13">
    <source>
        <dbReference type="EMBL" id="KAH3683143.1"/>
    </source>
</evidence>
<evidence type="ECO:0000256" key="5">
    <source>
        <dbReference type="ARBA" id="ARBA00022695"/>
    </source>
</evidence>
<comment type="pathway">
    <text evidence="9">Phospholipid metabolism; phosphatidylethanolamine biosynthesis; phosphatidylethanolamine from ethanolamine: step 2/3.</text>
</comment>
<keyword evidence="3" id="KW-0444">Lipid biosynthesis</keyword>
<keyword evidence="14" id="KW-1185">Reference proteome</keyword>
<dbReference type="InterPro" id="IPR004821">
    <property type="entry name" value="Cyt_trans-like"/>
</dbReference>
<feature type="domain" description="Cytidyltransferase-like" evidence="12">
    <location>
        <begin position="11"/>
        <end position="135"/>
    </location>
</feature>
<dbReference type="Proteomes" id="UP000774326">
    <property type="component" value="Unassembled WGS sequence"/>
</dbReference>
<evidence type="ECO:0000313" key="14">
    <source>
        <dbReference type="Proteomes" id="UP000774326"/>
    </source>
</evidence>
<evidence type="ECO:0000256" key="10">
    <source>
        <dbReference type="ARBA" id="ARBA00024221"/>
    </source>
</evidence>
<dbReference type="GO" id="GO:0004306">
    <property type="term" value="F:ethanolamine-phosphate cytidylyltransferase activity"/>
    <property type="evidence" value="ECO:0007669"/>
    <property type="project" value="UniProtKB-EC"/>
</dbReference>
<reference evidence="13" key="1">
    <citation type="journal article" date="2021" name="Open Biol.">
        <title>Shared evolutionary footprints suggest mitochondrial oxidative damage underlies multiple complex I losses in fungi.</title>
        <authorList>
            <person name="Schikora-Tamarit M.A."/>
            <person name="Marcet-Houben M."/>
            <person name="Nosek J."/>
            <person name="Gabaldon T."/>
        </authorList>
    </citation>
    <scope>NUCLEOTIDE SEQUENCE</scope>
    <source>
        <strain evidence="13">CBS2887</strain>
    </source>
</reference>
<comment type="pathway">
    <text evidence="1">Lipid metabolism.</text>
</comment>
<dbReference type="EMBL" id="JAEUBG010003218">
    <property type="protein sequence ID" value="KAH3683143.1"/>
    <property type="molecule type" value="Genomic_DNA"/>
</dbReference>
<dbReference type="InterPro" id="IPR041723">
    <property type="entry name" value="CCT"/>
</dbReference>
<dbReference type="InterPro" id="IPR044608">
    <property type="entry name" value="Ect1/PCYT2"/>
</dbReference>
<protein>
    <recommendedName>
        <fullName evidence="10">ethanolamine-phosphate cytidylyltransferase</fullName>
        <ecNumber evidence="10">2.7.7.14</ecNumber>
    </recommendedName>
    <alternativeName>
        <fullName evidence="11">CTP:phosphoethanolamine cytidylyltransferase</fullName>
    </alternativeName>
</protein>
<keyword evidence="5" id="KW-0548">Nucleotidyltransferase</keyword>
<dbReference type="Gene3D" id="3.40.50.620">
    <property type="entry name" value="HUPs"/>
    <property type="match status" value="2"/>
</dbReference>
<evidence type="ECO:0000256" key="9">
    <source>
        <dbReference type="ARBA" id="ARBA00024191"/>
    </source>
</evidence>
<organism evidence="13 14">
    <name type="scientific">Wickerhamomyces pijperi</name>
    <name type="common">Yeast</name>
    <name type="synonym">Pichia pijperi</name>
    <dbReference type="NCBI Taxonomy" id="599730"/>
    <lineage>
        <taxon>Eukaryota</taxon>
        <taxon>Fungi</taxon>
        <taxon>Dikarya</taxon>
        <taxon>Ascomycota</taxon>
        <taxon>Saccharomycotina</taxon>
        <taxon>Saccharomycetes</taxon>
        <taxon>Phaffomycetales</taxon>
        <taxon>Wickerhamomycetaceae</taxon>
        <taxon>Wickerhamomyces</taxon>
    </lineage>
</organism>
<keyword evidence="7" id="KW-0594">Phospholipid biosynthesis</keyword>
<accession>A0A9P8Q2P4</accession>
<evidence type="ECO:0000256" key="11">
    <source>
        <dbReference type="ARBA" id="ARBA00031473"/>
    </source>
</evidence>
<reference evidence="13" key="2">
    <citation type="submission" date="2021-01" db="EMBL/GenBank/DDBJ databases">
        <authorList>
            <person name="Schikora-Tamarit M.A."/>
        </authorList>
    </citation>
    <scope>NUCLEOTIDE SEQUENCE</scope>
    <source>
        <strain evidence="13">CBS2887</strain>
    </source>
</reference>
<evidence type="ECO:0000256" key="1">
    <source>
        <dbReference type="ARBA" id="ARBA00005189"/>
    </source>
</evidence>
<feature type="domain" description="Cytidyltransferase-like" evidence="12">
    <location>
        <begin position="202"/>
        <end position="289"/>
    </location>
</feature>
<dbReference type="NCBIfam" id="TIGR00125">
    <property type="entry name" value="cyt_tran_rel"/>
    <property type="match status" value="1"/>
</dbReference>
<sequence>MAELKENRIWIDGCFDFFHHGHANAILQAKQFGDELYIGLHTDEDIFTNKGPTVMNFKERSETILGNKWITELVPNAPYVTDPDWMNEHGCKYVVHGDDISTDANGNDCYGIVRDKGRLILVKRTGGVSTTDLINILLNRSNDHYLTINDDFITKYKDILKKFGTGEDGKTAYNGIYLIKNKTALETLQVPQFQEDQKYIYVKGSYDLFHPFHIKSLSQLKSKGFKIIIGVYEDAHEFTIMNVIQRSLSALQCKHVDSIIIGVTDDDSVITKKFQIEEIISIDDLTNEFAYLKDNGIQKRIQDNINLYKERQLKKLGKAEYEKILESQKAQS</sequence>
<evidence type="ECO:0000259" key="12">
    <source>
        <dbReference type="Pfam" id="PF01467"/>
    </source>
</evidence>
<evidence type="ECO:0000256" key="3">
    <source>
        <dbReference type="ARBA" id="ARBA00022516"/>
    </source>
</evidence>
<name>A0A9P8Q2P4_WICPI</name>
<dbReference type="InterPro" id="IPR014729">
    <property type="entry name" value="Rossmann-like_a/b/a_fold"/>
</dbReference>
<dbReference type="GO" id="GO:0006646">
    <property type="term" value="P:phosphatidylethanolamine biosynthetic process"/>
    <property type="evidence" value="ECO:0007669"/>
    <property type="project" value="InterPro"/>
</dbReference>
<dbReference type="PANTHER" id="PTHR45780:SF2">
    <property type="entry name" value="ETHANOLAMINE-PHOSPHATE CYTIDYLYLTRANSFERASE"/>
    <property type="match status" value="1"/>
</dbReference>
<dbReference type="Pfam" id="PF01467">
    <property type="entry name" value="CTP_transf_like"/>
    <property type="match status" value="2"/>
</dbReference>
<dbReference type="SUPFAM" id="SSF52374">
    <property type="entry name" value="Nucleotidylyl transferase"/>
    <property type="match status" value="2"/>
</dbReference>
<keyword evidence="8" id="KW-1208">Phospholipid metabolism</keyword>
<evidence type="ECO:0000256" key="8">
    <source>
        <dbReference type="ARBA" id="ARBA00023264"/>
    </source>
</evidence>
<evidence type="ECO:0000256" key="6">
    <source>
        <dbReference type="ARBA" id="ARBA00023098"/>
    </source>
</evidence>
<evidence type="ECO:0000256" key="4">
    <source>
        <dbReference type="ARBA" id="ARBA00022679"/>
    </source>
</evidence>
<dbReference type="EC" id="2.7.7.14" evidence="10"/>
<evidence type="ECO:0000256" key="2">
    <source>
        <dbReference type="ARBA" id="ARBA00010101"/>
    </source>
</evidence>
<gene>
    <name evidence="13" type="ORF">WICPIJ_005886</name>
</gene>
<proteinExistence type="inferred from homology"/>
<dbReference type="PANTHER" id="PTHR45780">
    <property type="entry name" value="ETHANOLAMINE-PHOSPHATE CYTIDYLYLTRANSFERASE"/>
    <property type="match status" value="1"/>
</dbReference>
<evidence type="ECO:0000256" key="7">
    <source>
        <dbReference type="ARBA" id="ARBA00023209"/>
    </source>
</evidence>
<dbReference type="OrthoDB" id="40021at2759"/>
<keyword evidence="6" id="KW-0443">Lipid metabolism</keyword>
<dbReference type="AlphaFoldDB" id="A0A9P8Q2P4"/>
<keyword evidence="4" id="KW-0808">Transferase</keyword>
<dbReference type="CDD" id="cd02174">
    <property type="entry name" value="CCT"/>
    <property type="match status" value="1"/>
</dbReference>
<comment type="caution">
    <text evidence="13">The sequence shown here is derived from an EMBL/GenBank/DDBJ whole genome shotgun (WGS) entry which is preliminary data.</text>
</comment>
<dbReference type="GO" id="GO:0005737">
    <property type="term" value="C:cytoplasm"/>
    <property type="evidence" value="ECO:0007669"/>
    <property type="project" value="TreeGrafter"/>
</dbReference>